<dbReference type="GO" id="GO:0003677">
    <property type="term" value="F:DNA binding"/>
    <property type="evidence" value="ECO:0007669"/>
    <property type="project" value="UniProtKB-KW"/>
</dbReference>
<dbReference type="PROSITE" id="PS51294">
    <property type="entry name" value="HTH_MYB"/>
    <property type="match status" value="1"/>
</dbReference>
<dbReference type="PANTHER" id="PTHR46993">
    <property type="entry name" value="MYB TRANSCRIPTION FACTOR"/>
    <property type="match status" value="1"/>
</dbReference>
<reference evidence="5" key="3">
    <citation type="submission" date="2015-04" db="UniProtKB">
        <authorList>
            <consortium name="EnsemblPlants"/>
        </authorList>
    </citation>
    <scope>IDENTIFICATION</scope>
</reference>
<name>A0A0D9X3B5_9ORYZ</name>
<evidence type="ECO:0000313" key="5">
    <source>
        <dbReference type="EnsemblPlants" id="LPERR07G24260.2"/>
    </source>
</evidence>
<reference evidence="5 6" key="2">
    <citation type="submission" date="2013-12" db="EMBL/GenBank/DDBJ databases">
        <authorList>
            <person name="Yu Y."/>
            <person name="Lee S."/>
            <person name="de Baynast K."/>
            <person name="Wissotski M."/>
            <person name="Liu L."/>
            <person name="Talag J."/>
            <person name="Goicoechea J."/>
            <person name="Angelova A."/>
            <person name="Jetty R."/>
            <person name="Kudrna D."/>
            <person name="Golser W."/>
            <person name="Rivera L."/>
            <person name="Zhang J."/>
            <person name="Wing R."/>
        </authorList>
    </citation>
    <scope>NUCLEOTIDE SEQUENCE</scope>
</reference>
<dbReference type="CDD" id="cd11660">
    <property type="entry name" value="SANT_TRF"/>
    <property type="match status" value="1"/>
</dbReference>
<dbReference type="EnsemblPlants" id="LPERR07G24260.1">
    <property type="protein sequence ID" value="LPERR07G24260.1"/>
    <property type="gene ID" value="LPERR07G24260"/>
</dbReference>
<feature type="region of interest" description="Disordered" evidence="2">
    <location>
        <begin position="164"/>
        <end position="245"/>
    </location>
</feature>
<evidence type="ECO:0000313" key="6">
    <source>
        <dbReference type="Proteomes" id="UP000032180"/>
    </source>
</evidence>
<keyword evidence="6" id="KW-1185">Reference proteome</keyword>
<dbReference type="EnsemblPlants" id="LPERR07G24260.2">
    <property type="protein sequence ID" value="LPERR07G24260.2"/>
    <property type="gene ID" value="LPERR07G24260"/>
</dbReference>
<feature type="domain" description="HTH myb-type" evidence="4">
    <location>
        <begin position="327"/>
        <end position="381"/>
    </location>
</feature>
<evidence type="ECO:0000259" key="3">
    <source>
        <dbReference type="PROSITE" id="PS50090"/>
    </source>
</evidence>
<dbReference type="PROSITE" id="PS50090">
    <property type="entry name" value="MYB_LIKE"/>
    <property type="match status" value="1"/>
</dbReference>
<evidence type="ECO:0000256" key="1">
    <source>
        <dbReference type="ARBA" id="ARBA00023125"/>
    </source>
</evidence>
<dbReference type="Gene3D" id="1.10.246.220">
    <property type="match status" value="1"/>
</dbReference>
<dbReference type="SMART" id="SM00717">
    <property type="entry name" value="SANT"/>
    <property type="match status" value="1"/>
</dbReference>
<reference evidence="5 6" key="1">
    <citation type="submission" date="2012-08" db="EMBL/GenBank/DDBJ databases">
        <title>Oryza genome evolution.</title>
        <authorList>
            <person name="Wing R.A."/>
        </authorList>
    </citation>
    <scope>NUCLEOTIDE SEQUENCE</scope>
</reference>
<dbReference type="PANTHER" id="PTHR46993:SF14">
    <property type="entry name" value="OS07G0695900 PROTEIN"/>
    <property type="match status" value="1"/>
</dbReference>
<dbReference type="InterPro" id="IPR017930">
    <property type="entry name" value="Myb_dom"/>
</dbReference>
<feature type="compositionally biased region" description="Polar residues" evidence="2">
    <location>
        <begin position="227"/>
        <end position="244"/>
    </location>
</feature>
<dbReference type="AlphaFoldDB" id="A0A0D9X3B5"/>
<accession>A0A0D9X3B5</accession>
<dbReference type="Gramene" id="LPERR07G24260.1">
    <property type="protein sequence ID" value="LPERR07G24260.1"/>
    <property type="gene ID" value="LPERR07G24260"/>
</dbReference>
<proteinExistence type="predicted"/>
<dbReference type="Pfam" id="PF00249">
    <property type="entry name" value="Myb_DNA-binding"/>
    <property type="match status" value="1"/>
</dbReference>
<dbReference type="eggNOG" id="ENOG502QSW7">
    <property type="taxonomic scope" value="Eukaryota"/>
</dbReference>
<dbReference type="InterPro" id="IPR009057">
    <property type="entry name" value="Homeodomain-like_sf"/>
</dbReference>
<dbReference type="Gramene" id="LPERR07G24260.2">
    <property type="protein sequence ID" value="LPERR07G24260.2"/>
    <property type="gene ID" value="LPERR07G24260"/>
</dbReference>
<organism evidence="5 6">
    <name type="scientific">Leersia perrieri</name>
    <dbReference type="NCBI Taxonomy" id="77586"/>
    <lineage>
        <taxon>Eukaryota</taxon>
        <taxon>Viridiplantae</taxon>
        <taxon>Streptophyta</taxon>
        <taxon>Embryophyta</taxon>
        <taxon>Tracheophyta</taxon>
        <taxon>Spermatophyta</taxon>
        <taxon>Magnoliopsida</taxon>
        <taxon>Liliopsida</taxon>
        <taxon>Poales</taxon>
        <taxon>Poaceae</taxon>
        <taxon>BOP clade</taxon>
        <taxon>Oryzoideae</taxon>
        <taxon>Oryzeae</taxon>
        <taxon>Oryzinae</taxon>
        <taxon>Leersia</taxon>
    </lineage>
</organism>
<dbReference type="InterPro" id="IPR001005">
    <property type="entry name" value="SANT/Myb"/>
</dbReference>
<dbReference type="Proteomes" id="UP000032180">
    <property type="component" value="Chromosome 7"/>
</dbReference>
<sequence>MTPGDAFLILELVAGNRLIPNSIFTTLLIKLPSVSPHTSPRLRAGLALRALDAALSETEAPAPAAVLLHKARAVLADPDLSPCFPEHLASFSADDAPSAAVADLKRLVDLEWASLPPSKLEIAAERIVGSEALHLWASADPAQRSKLRLLVGESTARDILNKLQQDASTNRLPQLDHNAPKTKATYVSDCAQQTDRAGSVELNAKADRPQQDTTRHQQESVHGVPSRQLQESSIPGASITSSLLGESIRGKEEAIPARVTGQFAPENIKNHQITGSKHSLMERNSTASTFEWDGLGDSDAERPAAKRQLPSFERITKPSPTAAHKMRNKWSEIQEKTLLEGVQAHGKGNWKEIKMAYPDVFEDRSTVDLKDKFRNLERHLCV</sequence>
<feature type="compositionally biased region" description="Basic and acidic residues" evidence="2">
    <location>
        <begin position="204"/>
        <end position="219"/>
    </location>
</feature>
<feature type="domain" description="Myb-like" evidence="3">
    <location>
        <begin position="322"/>
        <end position="377"/>
    </location>
</feature>
<keyword evidence="1" id="KW-0238">DNA-binding</keyword>
<evidence type="ECO:0000259" key="4">
    <source>
        <dbReference type="PROSITE" id="PS51294"/>
    </source>
</evidence>
<dbReference type="HOGENOM" id="CLU_059833_0_0_1"/>
<evidence type="ECO:0000256" key="2">
    <source>
        <dbReference type="SAM" id="MobiDB-lite"/>
    </source>
</evidence>
<protein>
    <submittedName>
        <fullName evidence="5">Uncharacterized protein</fullName>
    </submittedName>
</protein>
<dbReference type="STRING" id="77586.A0A0D9X3B5"/>
<dbReference type="SUPFAM" id="SSF46689">
    <property type="entry name" value="Homeodomain-like"/>
    <property type="match status" value="1"/>
</dbReference>